<keyword evidence="2" id="KW-1133">Transmembrane helix</keyword>
<keyword evidence="2" id="KW-0812">Transmembrane</keyword>
<organism evidence="3 4">
    <name type="scientific">Nocardioides pinisoli</name>
    <dbReference type="NCBI Taxonomy" id="2950279"/>
    <lineage>
        <taxon>Bacteria</taxon>
        <taxon>Bacillati</taxon>
        <taxon>Actinomycetota</taxon>
        <taxon>Actinomycetes</taxon>
        <taxon>Propionibacteriales</taxon>
        <taxon>Nocardioidaceae</taxon>
        <taxon>Nocardioides</taxon>
    </lineage>
</organism>
<keyword evidence="4" id="KW-1185">Reference proteome</keyword>
<dbReference type="Proteomes" id="UP001204524">
    <property type="component" value="Unassembled WGS sequence"/>
</dbReference>
<reference evidence="3 4" key="1">
    <citation type="submission" date="2022-06" db="EMBL/GenBank/DDBJ databases">
        <authorList>
            <person name="So Y."/>
        </authorList>
    </citation>
    <scope>NUCLEOTIDE SEQUENCE [LARGE SCALE GENOMIC DNA]</scope>
    <source>
        <strain evidence="3 4">STR3</strain>
    </source>
</reference>
<evidence type="ECO:0000313" key="4">
    <source>
        <dbReference type="Proteomes" id="UP001204524"/>
    </source>
</evidence>
<proteinExistence type="predicted"/>
<name>A0ABT1L085_9ACTN</name>
<evidence type="ECO:0008006" key="5">
    <source>
        <dbReference type="Google" id="ProtNLM"/>
    </source>
</evidence>
<comment type="caution">
    <text evidence="3">The sequence shown here is derived from an EMBL/GenBank/DDBJ whole genome shotgun (WGS) entry which is preliminary data.</text>
</comment>
<dbReference type="RefSeq" id="WP_254182610.1">
    <property type="nucleotide sequence ID" value="NZ_JANARS010000007.1"/>
</dbReference>
<dbReference type="EMBL" id="JANARS010000007">
    <property type="protein sequence ID" value="MCP3423437.1"/>
    <property type="molecule type" value="Genomic_DNA"/>
</dbReference>
<gene>
    <name evidence="3" type="ORF">NCI01_16660</name>
</gene>
<accession>A0ABT1L085</accession>
<dbReference type="SUPFAM" id="SSF82171">
    <property type="entry name" value="DPP6 N-terminal domain-like"/>
    <property type="match status" value="1"/>
</dbReference>
<evidence type="ECO:0000256" key="2">
    <source>
        <dbReference type="SAM" id="Phobius"/>
    </source>
</evidence>
<evidence type="ECO:0000256" key="1">
    <source>
        <dbReference type="SAM" id="MobiDB-lite"/>
    </source>
</evidence>
<evidence type="ECO:0000313" key="3">
    <source>
        <dbReference type="EMBL" id="MCP3423437.1"/>
    </source>
</evidence>
<sequence>MSPTPLEDQVRDALHGAADPLQRTPFTVTDVHARARRIQRRRRAAAGAAVAAVLAIAVPFGVDMVGPTTRSDVPPATEPPAPRVTGTVRIDPRSAPVSEELAEPLLDLDGQRLIVDGEDVDLPRLYDQLTPYADGWIGINFIDPKNEGAVGVQVLGPDFEVLDEAAPTSHLAVSADGSRIAWAEYDGDRWVLVDRDRDGAREERRTPLAPGPQDGRVRPVGFLPGDAVLVSILDAGTGQESASVVGPDGSTTPLPGSLRVGSASEVSGLLTVQTRFTGDGSCWQVRDAGAGGAEVWRTCDYSLLGFSPDGRHLLGFTDYLTPEGSPTLAILDATTGERVVDFELTGSRTDVVGINPEVAWEDDGTVVAAVVTGGQQYVVRLGLDGTVERIGGEAVDVEPGEVRLMLAAPDVMQR</sequence>
<protein>
    <recommendedName>
        <fullName evidence="5">WD40 repeat domain-containing protein</fullName>
    </recommendedName>
</protein>
<keyword evidence="2" id="KW-0472">Membrane</keyword>
<feature type="transmembrane region" description="Helical" evidence="2">
    <location>
        <begin position="44"/>
        <end position="62"/>
    </location>
</feature>
<feature type="region of interest" description="Disordered" evidence="1">
    <location>
        <begin position="199"/>
        <end position="219"/>
    </location>
</feature>